<comment type="caution">
    <text evidence="1">The sequence shown here is derived from an EMBL/GenBank/DDBJ whole genome shotgun (WGS) entry which is preliminary data.</text>
</comment>
<dbReference type="RefSeq" id="WP_034672379.1">
    <property type="nucleotide sequence ID" value="NZ_JPRP01000001.1"/>
</dbReference>
<gene>
    <name evidence="1" type="ORF">IX39_00230</name>
</gene>
<evidence type="ECO:0000313" key="1">
    <source>
        <dbReference type="EMBL" id="KFE99156.1"/>
    </source>
</evidence>
<evidence type="ECO:0000313" key="2">
    <source>
        <dbReference type="Proteomes" id="UP000028713"/>
    </source>
</evidence>
<proteinExistence type="predicted"/>
<reference evidence="1 2" key="1">
    <citation type="submission" date="2014-07" db="EMBL/GenBank/DDBJ databases">
        <title>Genome of Chryseobacterium formosense LMG 24722.</title>
        <authorList>
            <person name="Pipes S.E."/>
            <person name="Stropko S.J."/>
            <person name="Newman J.D."/>
        </authorList>
    </citation>
    <scope>NUCLEOTIDE SEQUENCE [LARGE SCALE GENOMIC DNA]</scope>
    <source>
        <strain evidence="1 2">LMG 24722</strain>
    </source>
</reference>
<keyword evidence="2" id="KW-1185">Reference proteome</keyword>
<name>A0A085Z3Z3_9FLAO</name>
<dbReference type="AlphaFoldDB" id="A0A085Z3Z3"/>
<dbReference type="Proteomes" id="UP000028713">
    <property type="component" value="Unassembled WGS sequence"/>
</dbReference>
<dbReference type="STRING" id="236814.IX39_00230"/>
<organism evidence="1 2">
    <name type="scientific">Chryseobacterium formosense</name>
    <dbReference type="NCBI Taxonomy" id="236814"/>
    <lineage>
        <taxon>Bacteria</taxon>
        <taxon>Pseudomonadati</taxon>
        <taxon>Bacteroidota</taxon>
        <taxon>Flavobacteriia</taxon>
        <taxon>Flavobacteriales</taxon>
        <taxon>Weeksellaceae</taxon>
        <taxon>Chryseobacterium group</taxon>
        <taxon>Chryseobacterium</taxon>
    </lineage>
</organism>
<dbReference type="EMBL" id="JPRP01000001">
    <property type="protein sequence ID" value="KFE99156.1"/>
    <property type="molecule type" value="Genomic_DNA"/>
</dbReference>
<sequence>MKMYYVIPKIYSNIEADGNNLPYEVSFNPLSNKGFYNYIRNYKNSEFVAYVINNKKIIFKDYIKDFKEGNNLHMSNKEQLLDFLKSNKIQYKILKDIYIKESGRQYLMLKIISHKDSSINKVTLSKFDFQMKTYYEADTIPDWNKVTYDRFRY</sequence>
<accession>A0A085Z3Z3</accession>
<protein>
    <submittedName>
        <fullName evidence="1">Uncharacterized protein</fullName>
    </submittedName>
</protein>